<keyword evidence="5" id="KW-0346">Stress response</keyword>
<dbReference type="GO" id="GO:0140662">
    <property type="term" value="F:ATP-dependent protein folding chaperone"/>
    <property type="evidence" value="ECO:0007669"/>
    <property type="project" value="InterPro"/>
</dbReference>
<evidence type="ECO:0000256" key="7">
    <source>
        <dbReference type="RuleBase" id="RU003322"/>
    </source>
</evidence>
<dbReference type="Proteomes" id="UP000617681">
    <property type="component" value="Chromosome"/>
</dbReference>
<comment type="similarity">
    <text evidence="1 7">Belongs to the heat shock protein 70 family.</text>
</comment>
<keyword evidence="3 7" id="KW-0547">Nucleotide-binding</keyword>
<dbReference type="Gene3D" id="3.30.420.40">
    <property type="match status" value="2"/>
</dbReference>
<dbReference type="SUPFAM" id="SSF100920">
    <property type="entry name" value="Heat shock protein 70kD (HSP70), peptide-binding domain"/>
    <property type="match status" value="1"/>
</dbReference>
<dbReference type="PRINTS" id="PR00301">
    <property type="entry name" value="HEATSHOCK70"/>
</dbReference>
<dbReference type="InterPro" id="IPR013126">
    <property type="entry name" value="Hsp_70_fam"/>
</dbReference>
<dbReference type="GO" id="GO:0005524">
    <property type="term" value="F:ATP binding"/>
    <property type="evidence" value="ECO:0007669"/>
    <property type="project" value="UniProtKB-KW"/>
</dbReference>
<accession>A0AAX1L977</accession>
<dbReference type="InterPro" id="IPR029047">
    <property type="entry name" value="HSP70_peptide-bd_sf"/>
</dbReference>
<dbReference type="SUPFAM" id="SSF53067">
    <property type="entry name" value="Actin-like ATPase domain"/>
    <property type="match status" value="2"/>
</dbReference>
<evidence type="ECO:0000313" key="8">
    <source>
        <dbReference type="EMBL" id="QRP70567.1"/>
    </source>
</evidence>
<evidence type="ECO:0000256" key="4">
    <source>
        <dbReference type="ARBA" id="ARBA00022840"/>
    </source>
</evidence>
<evidence type="ECO:0000313" key="9">
    <source>
        <dbReference type="Proteomes" id="UP000617681"/>
    </source>
</evidence>
<dbReference type="EMBL" id="CP069534">
    <property type="protein sequence ID" value="QRP70567.1"/>
    <property type="molecule type" value="Genomic_DNA"/>
</dbReference>
<dbReference type="Pfam" id="PF00012">
    <property type="entry name" value="HSP70"/>
    <property type="match status" value="1"/>
</dbReference>
<sequence length="535" mass="58227">MANTVYGIDLGTTYSAIARINENEMSDIIPNLDGQLTTPSVVYFEESGSVVVGEEAKRSLVMDSDNAVELIKRHMGTEYPMDYQGTTYTPESISALILKSLVAGANEQLGQDIKKVVITVPAYFGVQHRQATAQAGQMAGLEVLGIVTEPVAAALSIGARGDSAETIMVYDLGGGTFDTTIMRLQEEKVEVLAIDGDRELGGADWDESLMNVVVEKFIDQAGLDENPLDDEDFYADFRLKIEDLKKSLTRRQETNINLSYEDKRESVPVTREEFEGATKHLVQKTVEISQRAVETAKKKDPNAHIDRVLLVGGSSRMPMIENALKEQLGWDPQKTDFDLAVAKGAAIYGQAADDGRLIVGDVDTDAKAAERSRTLGSGSVGGDDDQKVLEVQNVLSRGVGVIFTDDRTGKDYIEFFAHANDQIPCDPKPLTAGTMVPNQQSVHLGIYEQGGESESKAPGDNNLLNEAEFELPIKTLPKGATILMAFHITSEGLVQMKTTEPKSGATKEMEAKISILSEEQVEEETAKVNALTLRM</sequence>
<name>A0AAX1L977_9CORY</name>
<dbReference type="RefSeq" id="WP_005394486.1">
    <property type="nucleotide sequence ID" value="NZ_CP068162.1"/>
</dbReference>
<dbReference type="AlphaFoldDB" id="A0AAX1L977"/>
<dbReference type="Gene3D" id="2.60.34.10">
    <property type="entry name" value="Substrate Binding Domain Of DNAk, Chain A, domain 1"/>
    <property type="match status" value="1"/>
</dbReference>
<keyword evidence="6" id="KW-0143">Chaperone</keyword>
<evidence type="ECO:0000256" key="5">
    <source>
        <dbReference type="ARBA" id="ARBA00023016"/>
    </source>
</evidence>
<reference evidence="8" key="1">
    <citation type="submission" date="2021-02" db="EMBL/GenBank/DDBJ databases">
        <title>FDA dAtabase for Regulatory Grade micrObial Sequences (FDA-ARGOS): Supporting development and validation of Infectious Disease Dx tests.</title>
        <authorList>
            <person name="Sproer C."/>
            <person name="Gronow S."/>
            <person name="Severitt S."/>
            <person name="Schroder I."/>
            <person name="Tallon L."/>
            <person name="Sadzewicz L."/>
            <person name="Zhao X."/>
            <person name="Boylan J."/>
            <person name="Ott S."/>
            <person name="Bowen H."/>
            <person name="Vavikolanu K."/>
            <person name="Mehta A."/>
            <person name="Aluvathingal J."/>
            <person name="Nadendla S."/>
            <person name="Lowell S."/>
            <person name="Myers T."/>
            <person name="Yan Y."/>
            <person name="Sichtig H."/>
        </authorList>
    </citation>
    <scope>NUCLEOTIDE SEQUENCE</scope>
    <source>
        <strain evidence="8">FDAARGOS_1191</strain>
    </source>
</reference>
<keyword evidence="4 7" id="KW-0067">ATP-binding</keyword>
<evidence type="ECO:0000256" key="1">
    <source>
        <dbReference type="ARBA" id="ARBA00007381"/>
    </source>
</evidence>
<evidence type="ECO:0000256" key="2">
    <source>
        <dbReference type="ARBA" id="ARBA00022553"/>
    </source>
</evidence>
<dbReference type="InterPro" id="IPR018181">
    <property type="entry name" value="Heat_shock_70_CS"/>
</dbReference>
<evidence type="ECO:0000256" key="6">
    <source>
        <dbReference type="ARBA" id="ARBA00023186"/>
    </source>
</evidence>
<gene>
    <name evidence="8" type="ORF">I6J21_12675</name>
</gene>
<dbReference type="FunFam" id="3.90.640.10:FF:000003">
    <property type="entry name" value="Molecular chaperone DnaK"/>
    <property type="match status" value="1"/>
</dbReference>
<dbReference type="PROSITE" id="PS00297">
    <property type="entry name" value="HSP70_1"/>
    <property type="match status" value="1"/>
</dbReference>
<evidence type="ECO:0000256" key="3">
    <source>
        <dbReference type="ARBA" id="ARBA00022741"/>
    </source>
</evidence>
<proteinExistence type="inferred from homology"/>
<dbReference type="PROSITE" id="PS00329">
    <property type="entry name" value="HSP70_2"/>
    <property type="match status" value="1"/>
</dbReference>
<organism evidence="8 9">
    <name type="scientific">Corynebacterium glucuronolyticum</name>
    <dbReference type="NCBI Taxonomy" id="39791"/>
    <lineage>
        <taxon>Bacteria</taxon>
        <taxon>Bacillati</taxon>
        <taxon>Actinomycetota</taxon>
        <taxon>Actinomycetes</taxon>
        <taxon>Mycobacteriales</taxon>
        <taxon>Corynebacteriaceae</taxon>
        <taxon>Corynebacterium</taxon>
    </lineage>
</organism>
<dbReference type="CDD" id="cd24029">
    <property type="entry name" value="ASKHA_NBD_HSP70_DnaK_HscA_HscC"/>
    <property type="match status" value="1"/>
</dbReference>
<protein>
    <submittedName>
        <fullName evidence="8">Hsp70 family protein</fullName>
    </submittedName>
</protein>
<dbReference type="InterPro" id="IPR043129">
    <property type="entry name" value="ATPase_NBD"/>
</dbReference>
<dbReference type="PANTHER" id="PTHR19375">
    <property type="entry name" value="HEAT SHOCK PROTEIN 70KDA"/>
    <property type="match status" value="1"/>
</dbReference>
<keyword evidence="2" id="KW-0597">Phosphoprotein</keyword>
<dbReference type="FunFam" id="3.30.420.40:FF:000071">
    <property type="entry name" value="Molecular chaperone DnaK"/>
    <property type="match status" value="1"/>
</dbReference>
<dbReference type="Gene3D" id="3.90.640.10">
    <property type="entry name" value="Actin, Chain A, domain 4"/>
    <property type="match status" value="1"/>
</dbReference>